<evidence type="ECO:0000313" key="2">
    <source>
        <dbReference type="EMBL" id="RRT71395.1"/>
    </source>
</evidence>
<accession>A0A427A577</accession>
<reference evidence="2 3" key="1">
    <citation type="journal article" date="2014" name="Agronomy (Basel)">
        <title>A Draft Genome Sequence for Ensete ventricosum, the Drought-Tolerant Tree Against Hunger.</title>
        <authorList>
            <person name="Harrison J."/>
            <person name="Moore K.A."/>
            <person name="Paszkiewicz K."/>
            <person name="Jones T."/>
            <person name="Grant M."/>
            <person name="Ambacheew D."/>
            <person name="Muzemil S."/>
            <person name="Studholme D.J."/>
        </authorList>
    </citation>
    <scope>NUCLEOTIDE SEQUENCE [LARGE SCALE GENOMIC DNA]</scope>
</reference>
<gene>
    <name evidence="2" type="ORF">B296_00035580</name>
</gene>
<dbReference type="AlphaFoldDB" id="A0A427A577"/>
<protein>
    <submittedName>
        <fullName evidence="2">Uncharacterized protein</fullName>
    </submittedName>
</protein>
<evidence type="ECO:0000313" key="3">
    <source>
        <dbReference type="Proteomes" id="UP000287651"/>
    </source>
</evidence>
<comment type="caution">
    <text evidence="2">The sequence shown here is derived from an EMBL/GenBank/DDBJ whole genome shotgun (WGS) entry which is preliminary data.</text>
</comment>
<sequence>MSDAEDEQRDGVGNPGAPQQVPGTDPEQEGNPDEDHRVIRRWSLALRLAGVRRGRHFRRRRHYTNTPSRGRAQISLSGRHRAVAPERSEKSQRTDDLALYLQPALFVAAMVREAAASPAATYYMK</sequence>
<organism evidence="2 3">
    <name type="scientific">Ensete ventricosum</name>
    <name type="common">Abyssinian banana</name>
    <name type="synonym">Musa ensete</name>
    <dbReference type="NCBI Taxonomy" id="4639"/>
    <lineage>
        <taxon>Eukaryota</taxon>
        <taxon>Viridiplantae</taxon>
        <taxon>Streptophyta</taxon>
        <taxon>Embryophyta</taxon>
        <taxon>Tracheophyta</taxon>
        <taxon>Spermatophyta</taxon>
        <taxon>Magnoliopsida</taxon>
        <taxon>Liliopsida</taxon>
        <taxon>Zingiberales</taxon>
        <taxon>Musaceae</taxon>
        <taxon>Ensete</taxon>
    </lineage>
</organism>
<feature type="compositionally biased region" description="Basic and acidic residues" evidence="1">
    <location>
        <begin position="83"/>
        <end position="94"/>
    </location>
</feature>
<dbReference type="EMBL" id="AMZH03003720">
    <property type="protein sequence ID" value="RRT71395.1"/>
    <property type="molecule type" value="Genomic_DNA"/>
</dbReference>
<feature type="region of interest" description="Disordered" evidence="1">
    <location>
        <begin position="1"/>
        <end position="37"/>
    </location>
</feature>
<proteinExistence type="predicted"/>
<dbReference type="Proteomes" id="UP000287651">
    <property type="component" value="Unassembled WGS sequence"/>
</dbReference>
<name>A0A427A577_ENSVE</name>
<feature type="region of interest" description="Disordered" evidence="1">
    <location>
        <begin position="62"/>
        <end position="94"/>
    </location>
</feature>
<evidence type="ECO:0000256" key="1">
    <source>
        <dbReference type="SAM" id="MobiDB-lite"/>
    </source>
</evidence>